<dbReference type="Proteomes" id="UP000815846">
    <property type="component" value="Unassembled WGS sequence"/>
</dbReference>
<protein>
    <submittedName>
        <fullName evidence="3">Uncharacterized protein</fullName>
    </submittedName>
</protein>
<keyword evidence="1" id="KW-0472">Membrane</keyword>
<evidence type="ECO:0000313" key="3">
    <source>
        <dbReference type="EMBL" id="TYK64622.1"/>
    </source>
</evidence>
<proteinExistence type="predicted"/>
<gene>
    <name evidence="3" type="ORF">CWS31_014860</name>
</gene>
<evidence type="ECO:0000313" key="4">
    <source>
        <dbReference type="Proteomes" id="UP000815846"/>
    </source>
</evidence>
<evidence type="ECO:0000256" key="2">
    <source>
        <dbReference type="SAM" id="SignalP"/>
    </source>
</evidence>
<dbReference type="RefSeq" id="WP_101344215.1">
    <property type="nucleotide sequence ID" value="NZ_PJAI02000021.1"/>
</dbReference>
<keyword evidence="1" id="KW-1133">Transmembrane helix</keyword>
<organism evidence="3 4">
    <name type="scientific">Colwellia echini</name>
    <dbReference type="NCBI Taxonomy" id="1982103"/>
    <lineage>
        <taxon>Bacteria</taxon>
        <taxon>Pseudomonadati</taxon>
        <taxon>Pseudomonadota</taxon>
        <taxon>Gammaproteobacteria</taxon>
        <taxon>Alteromonadales</taxon>
        <taxon>Colwelliaceae</taxon>
        <taxon>Colwellia</taxon>
    </lineage>
</organism>
<reference evidence="3 4" key="1">
    <citation type="submission" date="2019-08" db="EMBL/GenBank/DDBJ databases">
        <title>Microbe sample from Colwellia echini.</title>
        <authorList>
            <person name="Christiansen L."/>
            <person name="Pathiraja D."/>
            <person name="Schultz-Johansen M."/>
            <person name="Choi I.-G."/>
            <person name="Stougaard P."/>
        </authorList>
    </citation>
    <scope>NUCLEOTIDE SEQUENCE [LARGE SCALE GENOMIC DNA]</scope>
    <source>
        <strain evidence="3 4">A3</strain>
    </source>
</reference>
<keyword evidence="4" id="KW-1185">Reference proteome</keyword>
<evidence type="ECO:0000256" key="1">
    <source>
        <dbReference type="SAM" id="Phobius"/>
    </source>
</evidence>
<sequence length="62" mass="7231">MKFITIFISFLSLFTSQAFAHTDHALGEGSLHTFYHVTFWAVFALVVYKAYTYFKKKKSEKS</sequence>
<dbReference type="EMBL" id="PJAI02000021">
    <property type="protein sequence ID" value="TYK64622.1"/>
    <property type="molecule type" value="Genomic_DNA"/>
</dbReference>
<keyword evidence="1" id="KW-0812">Transmembrane</keyword>
<feature type="chain" id="PRO_5046171396" evidence="2">
    <location>
        <begin position="21"/>
        <end position="62"/>
    </location>
</feature>
<feature type="signal peptide" evidence="2">
    <location>
        <begin position="1"/>
        <end position="20"/>
    </location>
</feature>
<accession>A0ABY3MTU4</accession>
<comment type="caution">
    <text evidence="3">The sequence shown here is derived from an EMBL/GenBank/DDBJ whole genome shotgun (WGS) entry which is preliminary data.</text>
</comment>
<name>A0ABY3MTU4_9GAMM</name>
<feature type="transmembrane region" description="Helical" evidence="1">
    <location>
        <begin position="34"/>
        <end position="54"/>
    </location>
</feature>
<keyword evidence="2" id="KW-0732">Signal</keyword>